<dbReference type="GO" id="GO:0005615">
    <property type="term" value="C:extracellular space"/>
    <property type="evidence" value="ECO:0007669"/>
    <property type="project" value="InterPro"/>
</dbReference>
<dbReference type="Gene3D" id="2.60.40.3710">
    <property type="match status" value="1"/>
</dbReference>
<dbReference type="SMART" id="SM01360">
    <property type="entry name" value="A2M"/>
    <property type="match status" value="1"/>
</dbReference>
<evidence type="ECO:0000256" key="1">
    <source>
        <dbReference type="ARBA" id="ARBA00010556"/>
    </source>
</evidence>
<feature type="chain" id="PRO_5030798534" evidence="3">
    <location>
        <begin position="21"/>
        <end position="1791"/>
    </location>
</feature>
<evidence type="ECO:0000313" key="6">
    <source>
        <dbReference type="EMBL" id="NME72468.1"/>
    </source>
</evidence>
<feature type="domain" description="Alpha-2-macroglobulin bait region" evidence="4">
    <location>
        <begin position="921"/>
        <end position="1062"/>
    </location>
</feature>
<dbReference type="Pfam" id="PF07678">
    <property type="entry name" value="TED_complement"/>
    <property type="match status" value="1"/>
</dbReference>
<dbReference type="PROSITE" id="PS51257">
    <property type="entry name" value="PROKAR_LIPOPROTEIN"/>
    <property type="match status" value="1"/>
</dbReference>
<evidence type="ECO:0000259" key="4">
    <source>
        <dbReference type="SMART" id="SM01359"/>
    </source>
</evidence>
<dbReference type="Gene3D" id="1.50.10.20">
    <property type="match status" value="1"/>
</dbReference>
<dbReference type="SMART" id="SM01419">
    <property type="entry name" value="Thiol-ester_cl"/>
    <property type="match status" value="1"/>
</dbReference>
<evidence type="ECO:0000313" key="7">
    <source>
        <dbReference type="Proteomes" id="UP000576082"/>
    </source>
</evidence>
<dbReference type="PANTHER" id="PTHR40094:SF1">
    <property type="entry name" value="UBIQUITIN DOMAIN-CONTAINING PROTEIN"/>
    <property type="match status" value="1"/>
</dbReference>
<sequence length="1791" mass="201393">MKQKLQASLLLLLFFNLLIGCSTTTENKEAKVIYNNFDGEISLKQNLSVTLNQEIRESKKNQWLNEEYFSISPEVKGKFQWTSKNTVMFSPEKGFSPSTDYTLKLSESEFAKEGITLDKSQLNYTFHTPYLKATYASIAWALGKNNQAEPHLTLNFNYFVDSDKIADKITIKDGDRVLKSELISKGTRNQVVIAIKDEIPQKEVAVNIIIQKGIMLKRAKVASKEQKLKSIIPKKEKFEISSVVAKILSDQNVIEIKANQGVYNEKLKSKISVSPRVAFEVETIESGVQLVGDFRAGQSYTVSISSEVKGVFRTKLGTRYKKKVVFGEVEPSISFADKKSIYMSNKSSKKIDLNIISVPEVDINIYKIYKNNLYAFFDDNSNYQESDYYYYGPQYYKLGDEVFSQTNVAVNDLPTSGNFQTFSLDFLDENRFNGVYVVEIRSSKKRYLAARKLISISDIGLLVKQGKNSVLVYANSIADASPLENTKITLVSRNNQELISVNTNAKGVAEFKDIKSATKGFNVRMIYAEKGSDFNYLSYDQTRVATERFDVGGMRMNSTGLMSYIYGDRNLYRPGETIYYKTITRDKDWNPISNQPIKIKVYLPDGNLLKSERGTLNEEGTYESEVKLMDGGVTGYYTIEVSTANDIILSSKRISVEDFMPDRIKVTTETDKKQVDVDSKFEIKATAMNLFGTPASNRGYEVDFSLSRKTLYVKELSDYNFNLQGNISLRYEDHLRQAKTDVSGNLSETFKIGKVYKYSGILEGKLYTTVFDESGRPVRRLNSVEIATQDYFLGVKDQDWYIKTRQQAKLPLVAVDKNRKVKSGVKAEVELVRYEWQSVMESTYNGRYRYVSRKKEIPLERTTITLNGKNTTFDFLPEASGEYEVRVRLPEARTYISKRYYAYGWGMTSSNAFQVDKEGRVTIEAEQPKYKVGDKAKLLFKTPFKGKLLVTVERDDVLSHYELDTDEQSASLELPIEEDYLPNIFVTATLIKGAKDNALPLTVAHGFTSVKVESPKSRLALKINAPEASRSNRTQEIEVVAENGEKNIEMTIAVVDEGILQIKNYKTPNPHAYFYQDRALGVNTYDVYPLVMQFKQQANSFGSDMANLGARANPMVNNRVNLVAFWSGTLKTDSDGKATFKVDIPEFSGELRIMAVANKEKAFGSAEARMKVKDPLVLSASLPRFLSPSDVNDASVMMTNTTDKELKVKTKVDVSGAISVNQSQLETVTIPANTEKRVSFKLTAAQEIGEGKVVVVANANGEDFITKTNLNVRPVTSLLKSTAAGVVKAGNNKNVDLKKDYISSSVKGKLWLSKSPMLEFAEDLNYLVRYPYGCVEQTVSAVFPQLYLGDLSSKMSKDISEGSVDYNINEAIRKLQSMQIYNGALTYWQGGSYESFWGSAYASHFLMEAQKSGYQVNQRTLDKLLDYLSKKVKKKSTRDYYYYSNGTRIIEKTASKTVFYSLYILAEAGRADIATMNYYKQNQNLIPRNSKYILAATYLRAGDRKTYRLLLPNKLNMDKAEKEFGGSFSSSIRDQALVLNALLGTDPKNAQVGTVARHLTESMKAESWLSTQERAFSLLALGKLVKKANSQDVKASIKADGKGVGNFNNDDLILTKEVLGKQVNIAASGNGELYYFAELEGLNATGVYPEEDKGLKVRRTYYNREGQTITSDQFTQNDLIIVGISLEADLKKIENVVVTDMLPAGFEIENPRLGAVPGVKWTRDKASTPQHVDFRDDRVNFFVTATAKPKTYFYVVRAVSKGTFKVGPVSADAMYNGEYRSYHGAKSIVVE</sequence>
<dbReference type="Pfam" id="PF01835">
    <property type="entry name" value="MG2"/>
    <property type="match status" value="1"/>
</dbReference>
<organism evidence="6 7">
    <name type="scientific">Flammeovirga aprica JL-4</name>
    <dbReference type="NCBI Taxonomy" id="694437"/>
    <lineage>
        <taxon>Bacteria</taxon>
        <taxon>Pseudomonadati</taxon>
        <taxon>Bacteroidota</taxon>
        <taxon>Cytophagia</taxon>
        <taxon>Cytophagales</taxon>
        <taxon>Flammeovirgaceae</taxon>
        <taxon>Flammeovirga</taxon>
    </lineage>
</organism>
<dbReference type="Pfam" id="PF11974">
    <property type="entry name" value="bMG3"/>
    <property type="match status" value="1"/>
</dbReference>
<dbReference type="InterPro" id="IPR051802">
    <property type="entry name" value="YfhM-like"/>
</dbReference>
<gene>
    <name evidence="6" type="ORF">HHU12_31190</name>
</gene>
<accession>A0A7X9S138</accession>
<dbReference type="InterPro" id="IPR011626">
    <property type="entry name" value="Alpha-macroglobulin_TED"/>
</dbReference>
<dbReference type="PANTHER" id="PTHR40094">
    <property type="entry name" value="ALPHA-2-MACROGLOBULIN HOMOLOG"/>
    <property type="match status" value="1"/>
</dbReference>
<name>A0A7X9S138_9BACT</name>
<dbReference type="RefSeq" id="WP_169660658.1">
    <property type="nucleotide sequence ID" value="NZ_JABANE010000164.1"/>
</dbReference>
<dbReference type="Pfam" id="PF17962">
    <property type="entry name" value="bMG6"/>
    <property type="match status" value="1"/>
</dbReference>
<dbReference type="Gene3D" id="2.60.40.1930">
    <property type="match status" value="1"/>
</dbReference>
<dbReference type="Pfam" id="PF17973">
    <property type="entry name" value="bMG10"/>
    <property type="match status" value="1"/>
</dbReference>
<dbReference type="CDD" id="cd02891">
    <property type="entry name" value="A2M_like"/>
    <property type="match status" value="1"/>
</dbReference>
<dbReference type="InterPro" id="IPR047565">
    <property type="entry name" value="Alpha-macroglob_thiol-ester_cl"/>
</dbReference>
<comment type="similarity">
    <text evidence="1">Belongs to the protease inhibitor I39 (alpha-2-macroglobulin) family. Bacterial alpha-2-macroglobulin subfamily.</text>
</comment>
<evidence type="ECO:0000256" key="3">
    <source>
        <dbReference type="SAM" id="SignalP"/>
    </source>
</evidence>
<evidence type="ECO:0000256" key="2">
    <source>
        <dbReference type="ARBA" id="ARBA00022729"/>
    </source>
</evidence>
<dbReference type="InterPro" id="IPR008930">
    <property type="entry name" value="Terpenoid_cyclase/PrenylTrfase"/>
</dbReference>
<dbReference type="InterPro" id="IPR001599">
    <property type="entry name" value="Macroglobln_a2"/>
</dbReference>
<keyword evidence="7" id="KW-1185">Reference proteome</keyword>
<proteinExistence type="inferred from homology"/>
<feature type="signal peptide" evidence="3">
    <location>
        <begin position="1"/>
        <end position="20"/>
    </location>
</feature>
<dbReference type="InterPro" id="IPR011625">
    <property type="entry name" value="A2M_N_BRD"/>
</dbReference>
<dbReference type="Proteomes" id="UP000576082">
    <property type="component" value="Unassembled WGS sequence"/>
</dbReference>
<dbReference type="SMART" id="SM01359">
    <property type="entry name" value="A2M_N_2"/>
    <property type="match status" value="1"/>
</dbReference>
<evidence type="ECO:0000259" key="5">
    <source>
        <dbReference type="SMART" id="SM01360"/>
    </source>
</evidence>
<dbReference type="Pfam" id="PF17972">
    <property type="entry name" value="bMG5"/>
    <property type="match status" value="1"/>
</dbReference>
<dbReference type="EMBL" id="JABANE010000164">
    <property type="protein sequence ID" value="NME72468.1"/>
    <property type="molecule type" value="Genomic_DNA"/>
</dbReference>
<dbReference type="InterPro" id="IPR041246">
    <property type="entry name" value="Bact_MG10"/>
</dbReference>
<dbReference type="InterPro" id="IPR021868">
    <property type="entry name" value="Alpha_2_Macroglob_MG3"/>
</dbReference>
<dbReference type="Pfam" id="PF00207">
    <property type="entry name" value="A2M"/>
    <property type="match status" value="1"/>
</dbReference>
<protein>
    <submittedName>
        <fullName evidence="6">Alpha-2-macroglobulin family protein</fullName>
    </submittedName>
</protein>
<keyword evidence="2 3" id="KW-0732">Signal</keyword>
<dbReference type="InterPro" id="IPR041203">
    <property type="entry name" value="Bact_A2M_MG5"/>
</dbReference>
<feature type="domain" description="Alpha-2-macroglobulin" evidence="5">
    <location>
        <begin position="1123"/>
        <end position="1212"/>
    </location>
</feature>
<comment type="caution">
    <text evidence="6">The sequence shown here is derived from an EMBL/GenBank/DDBJ whole genome shotgun (WGS) entry which is preliminary data.</text>
</comment>
<dbReference type="InterPro" id="IPR002890">
    <property type="entry name" value="MG2"/>
</dbReference>
<reference evidence="6 7" key="1">
    <citation type="submission" date="2020-04" db="EMBL/GenBank/DDBJ databases">
        <title>Flammeovirga sp. SR4, a novel species isolated from seawater.</title>
        <authorList>
            <person name="Wang X."/>
        </authorList>
    </citation>
    <scope>NUCLEOTIDE SEQUENCE [LARGE SCALE GENOMIC DNA]</scope>
    <source>
        <strain evidence="6 7">ATCC 23126</strain>
    </source>
</reference>
<dbReference type="GO" id="GO:0004866">
    <property type="term" value="F:endopeptidase inhibitor activity"/>
    <property type="evidence" value="ECO:0007669"/>
    <property type="project" value="InterPro"/>
</dbReference>
<dbReference type="SUPFAM" id="SSF48239">
    <property type="entry name" value="Terpenoid cyclases/Protein prenyltransferases"/>
    <property type="match status" value="1"/>
</dbReference>
<dbReference type="Pfam" id="PF07703">
    <property type="entry name" value="A2M_BRD"/>
    <property type="match status" value="1"/>
</dbReference>
<dbReference type="InterPro" id="IPR041462">
    <property type="entry name" value="Bact_A2M_MG6"/>
</dbReference>